<sequence length="136" mass="15056">MDTLKTVLSVAASGMRAQGERLKVVSENVANASSTGNSNGEDPYRRKIISFQEMVDRDSGASMVEVDGVRRDDADFQLNYDPSHPAADEDGFVKVSNVNTILEMSNMREASRSYQANLNMFETGRSMRSQLLDLLK</sequence>
<proteinExistence type="inferred from homology"/>
<reference evidence="9 10" key="1">
    <citation type="journal article" date="2010" name="J. Bacteriol.">
        <title>Genome sequences of Pelagibaca bermudensis HTCC2601T and Maritimibacter alkaliphilus HTCC2654T, the type strains of two marine Roseobacter genera.</title>
        <authorList>
            <person name="Thrash J.C."/>
            <person name="Cho J.C."/>
            <person name="Ferriera S."/>
            <person name="Johnson J."/>
            <person name="Vergin K.L."/>
            <person name="Giovannoni S.J."/>
        </authorList>
    </citation>
    <scope>NUCLEOTIDE SEQUENCE [LARGE SCALE GENOMIC DNA]</scope>
    <source>
        <strain evidence="10">DSM 26914 / JCM 13377 / KCTC 12554 / HTCC2601</strain>
    </source>
</reference>
<comment type="subunit">
    <text evidence="5 6">The basal body constitutes a major portion of the flagellar organelle and consists of four rings (L,P,S, and M) mounted on a central rod. The rod consists of about 26 subunits of FlgG in the distal portion, and FlgB, FlgC and FlgF are thought to build up the proximal portion of the rod with about 6 subunits each.</text>
</comment>
<dbReference type="EMBL" id="AATQ01000027">
    <property type="protein sequence ID" value="EAU45386.1"/>
    <property type="molecule type" value="Genomic_DNA"/>
</dbReference>
<dbReference type="OrthoDB" id="9813951at2"/>
<dbReference type="HOGENOM" id="CLU_123272_2_0_5"/>
<evidence type="ECO:0000256" key="6">
    <source>
        <dbReference type="RuleBase" id="RU362062"/>
    </source>
</evidence>
<protein>
    <recommendedName>
        <fullName evidence="3 6">Flagellar basal-body rod protein FlgC</fullName>
    </recommendedName>
</protein>
<keyword evidence="9" id="KW-0282">Flagellum</keyword>
<comment type="subcellular location">
    <subcellularLocation>
        <location evidence="1 6">Bacterial flagellum basal body</location>
    </subcellularLocation>
</comment>
<comment type="similarity">
    <text evidence="2">Belongs to the flagella basal body rod proteins family.</text>
</comment>
<evidence type="ECO:0000256" key="2">
    <source>
        <dbReference type="ARBA" id="ARBA00009677"/>
    </source>
</evidence>
<keyword evidence="10" id="KW-1185">Reference proteome</keyword>
<keyword evidence="4 6" id="KW-0975">Bacterial flagellum</keyword>
<dbReference type="InterPro" id="IPR010930">
    <property type="entry name" value="Flg_bb/hook_C_dom"/>
</dbReference>
<dbReference type="InterPro" id="IPR006299">
    <property type="entry name" value="FlgC"/>
</dbReference>
<dbReference type="RefSeq" id="WP_007803917.1">
    <property type="nucleotide sequence ID" value="NZ_DS022280.1"/>
</dbReference>
<dbReference type="Proteomes" id="UP000006230">
    <property type="component" value="Unassembled WGS sequence"/>
</dbReference>
<keyword evidence="9" id="KW-0969">Cilium</keyword>
<dbReference type="NCBIfam" id="TIGR01395">
    <property type="entry name" value="FlgC"/>
    <property type="match status" value="1"/>
</dbReference>
<evidence type="ECO:0000256" key="1">
    <source>
        <dbReference type="ARBA" id="ARBA00004117"/>
    </source>
</evidence>
<evidence type="ECO:0000259" key="8">
    <source>
        <dbReference type="Pfam" id="PF06429"/>
    </source>
</evidence>
<dbReference type="GO" id="GO:0071978">
    <property type="term" value="P:bacterial-type flagellum-dependent swarming motility"/>
    <property type="evidence" value="ECO:0007669"/>
    <property type="project" value="TreeGrafter"/>
</dbReference>
<feature type="domain" description="Flagellar basal-body/hook protein C-terminal" evidence="8">
    <location>
        <begin position="90"/>
        <end position="134"/>
    </location>
</feature>
<accession>Q0FML2</accession>
<evidence type="ECO:0000256" key="4">
    <source>
        <dbReference type="ARBA" id="ARBA00023143"/>
    </source>
</evidence>
<dbReference type="PANTHER" id="PTHR30435">
    <property type="entry name" value="FLAGELLAR PROTEIN"/>
    <property type="match status" value="1"/>
</dbReference>
<dbReference type="GO" id="GO:0030694">
    <property type="term" value="C:bacterial-type flagellum basal body, rod"/>
    <property type="evidence" value="ECO:0007669"/>
    <property type="project" value="UniProtKB-UniRule"/>
</dbReference>
<evidence type="ECO:0000259" key="7">
    <source>
        <dbReference type="Pfam" id="PF00460"/>
    </source>
</evidence>
<evidence type="ECO:0000313" key="9">
    <source>
        <dbReference type="EMBL" id="EAU45386.1"/>
    </source>
</evidence>
<dbReference type="PANTHER" id="PTHR30435:SF19">
    <property type="entry name" value="FLAGELLAR BASAL-BODY ROD PROTEIN FLGG"/>
    <property type="match status" value="1"/>
</dbReference>
<dbReference type="STRING" id="314265.R2601_00300"/>
<name>Q0FML2_SALBH</name>
<dbReference type="GeneID" id="92505595"/>
<dbReference type="InterPro" id="IPR001444">
    <property type="entry name" value="Flag_bb_rod_N"/>
</dbReference>
<gene>
    <name evidence="9" type="primary">flgC</name>
    <name evidence="9" type="ORF">R2601_00300</name>
</gene>
<dbReference type="Pfam" id="PF06429">
    <property type="entry name" value="Flg_bbr_C"/>
    <property type="match status" value="1"/>
</dbReference>
<comment type="caution">
    <text evidence="9">The sequence shown here is derived from an EMBL/GenBank/DDBJ whole genome shotgun (WGS) entry which is preliminary data.</text>
</comment>
<evidence type="ECO:0000313" key="10">
    <source>
        <dbReference type="Proteomes" id="UP000006230"/>
    </source>
</evidence>
<keyword evidence="9" id="KW-0966">Cell projection</keyword>
<dbReference type="AlphaFoldDB" id="Q0FML2"/>
<dbReference type="eggNOG" id="COG1558">
    <property type="taxonomic scope" value="Bacteria"/>
</dbReference>
<organism evidence="9 10">
    <name type="scientific">Salipiger bermudensis (strain DSM 26914 / JCM 13377 / KCTC 12554 / HTCC2601)</name>
    <name type="common">Pelagibaca bermudensis</name>
    <dbReference type="NCBI Taxonomy" id="314265"/>
    <lineage>
        <taxon>Bacteria</taxon>
        <taxon>Pseudomonadati</taxon>
        <taxon>Pseudomonadota</taxon>
        <taxon>Alphaproteobacteria</taxon>
        <taxon>Rhodobacterales</taxon>
        <taxon>Roseobacteraceae</taxon>
        <taxon>Salipiger</taxon>
    </lineage>
</organism>
<evidence type="ECO:0000256" key="3">
    <source>
        <dbReference type="ARBA" id="ARBA00017941"/>
    </source>
</evidence>
<evidence type="ECO:0000256" key="5">
    <source>
        <dbReference type="ARBA" id="ARBA00025933"/>
    </source>
</evidence>
<feature type="domain" description="Flagellar basal body rod protein N-terminal" evidence="7">
    <location>
        <begin position="8"/>
        <end position="36"/>
    </location>
</feature>
<dbReference type="Pfam" id="PF00460">
    <property type="entry name" value="Flg_bb_rod"/>
    <property type="match status" value="1"/>
</dbReference>